<evidence type="ECO:0000313" key="1">
    <source>
        <dbReference type="EMBL" id="SHE73688.1"/>
    </source>
</evidence>
<accession>A0A1M4VXJ4</accession>
<protein>
    <submittedName>
        <fullName evidence="1">PAS domain-containing protein</fullName>
    </submittedName>
</protein>
<sequence length="247" mass="27652">MWPGGHVADRCWGRQMTQHQNTTSPSAEIVSLWQHQAKRDISAIGEMRGYWESLRGGRLVPLRSEIDPREITGALEYGFILERLQPGAIRFRLAGMHLCDLMGMEVRGMPLRSFISPTSRARFSAMLERVFTQPEIHEYVMVSEDSNGTCLRARLLILPLKSDGGTVDRAIGCFTTEGVVGLAPRRFRVLETRVTSLINGAQTREFEADEMPVTPAPLRAGFAETQEAFDAEPRPQLRLVVTDNPDA</sequence>
<dbReference type="InterPro" id="IPR035965">
    <property type="entry name" value="PAS-like_dom_sf"/>
</dbReference>
<dbReference type="OrthoDB" id="8478628at2"/>
<evidence type="ECO:0000313" key="2">
    <source>
        <dbReference type="Proteomes" id="UP000184144"/>
    </source>
</evidence>
<dbReference type="STRING" id="1486859.SAMN05444273_102418"/>
<dbReference type="SUPFAM" id="SSF55785">
    <property type="entry name" value="PYP-like sensor domain (PAS domain)"/>
    <property type="match status" value="1"/>
</dbReference>
<dbReference type="Pfam" id="PF07310">
    <property type="entry name" value="PAS_5"/>
    <property type="match status" value="1"/>
</dbReference>
<name>A0A1M4VXJ4_9RHOB</name>
<keyword evidence="2" id="KW-1185">Reference proteome</keyword>
<organism evidence="1 2">
    <name type="scientific">Litoreibacter ascidiaceicola</name>
    <dbReference type="NCBI Taxonomy" id="1486859"/>
    <lineage>
        <taxon>Bacteria</taxon>
        <taxon>Pseudomonadati</taxon>
        <taxon>Pseudomonadota</taxon>
        <taxon>Alphaproteobacteria</taxon>
        <taxon>Rhodobacterales</taxon>
        <taxon>Roseobacteraceae</taxon>
        <taxon>Litoreibacter</taxon>
    </lineage>
</organism>
<dbReference type="InterPro" id="IPR009922">
    <property type="entry name" value="DUF1457"/>
</dbReference>
<dbReference type="Proteomes" id="UP000184144">
    <property type="component" value="Unassembled WGS sequence"/>
</dbReference>
<dbReference type="AlphaFoldDB" id="A0A1M4VXJ4"/>
<gene>
    <name evidence="1" type="ORF">SAMN05444273_102418</name>
</gene>
<reference evidence="2" key="1">
    <citation type="submission" date="2016-11" db="EMBL/GenBank/DDBJ databases">
        <authorList>
            <person name="Varghese N."/>
            <person name="Submissions S."/>
        </authorList>
    </citation>
    <scope>NUCLEOTIDE SEQUENCE [LARGE SCALE GENOMIC DNA]</scope>
    <source>
        <strain evidence="2">DSM 100566</strain>
    </source>
</reference>
<proteinExistence type="predicted"/>
<dbReference type="EMBL" id="FQUV01000002">
    <property type="protein sequence ID" value="SHE73688.1"/>
    <property type="molecule type" value="Genomic_DNA"/>
</dbReference>